<dbReference type="AlphaFoldDB" id="A0A8S0YRZ9"/>
<dbReference type="PRINTS" id="PR00765">
    <property type="entry name" value="CRBOXYPTASEA"/>
</dbReference>
<dbReference type="InterPro" id="IPR050753">
    <property type="entry name" value="Peptidase_M14_domain"/>
</dbReference>
<dbReference type="Proteomes" id="UP000494106">
    <property type="component" value="Unassembled WGS sequence"/>
</dbReference>
<evidence type="ECO:0000256" key="16">
    <source>
        <dbReference type="ARBA" id="ARBA00023065"/>
    </source>
</evidence>
<dbReference type="CDD" id="cd11308">
    <property type="entry name" value="Peptidase_M14NE-CP-C_like"/>
    <property type="match status" value="1"/>
</dbReference>
<dbReference type="InterPro" id="IPR057246">
    <property type="entry name" value="CARBOXYPEPT_ZN_1"/>
</dbReference>
<keyword evidence="10" id="KW-0479">Metal-binding</keyword>
<evidence type="ECO:0000256" key="4">
    <source>
        <dbReference type="ARBA" id="ARBA00005988"/>
    </source>
</evidence>
<dbReference type="PANTHER" id="PTHR11532">
    <property type="entry name" value="PROTEASE M14 CARBOXYPEPTIDASE"/>
    <property type="match status" value="1"/>
</dbReference>
<keyword evidence="9 23" id="KW-0812">Transmembrane</keyword>
<evidence type="ECO:0000256" key="3">
    <source>
        <dbReference type="ARBA" id="ARBA00004613"/>
    </source>
</evidence>
<dbReference type="Pfam" id="PF00246">
    <property type="entry name" value="Peptidase_M14"/>
    <property type="match status" value="1"/>
</dbReference>
<dbReference type="SUPFAM" id="SSF53850">
    <property type="entry name" value="Periplasmic binding protein-like II"/>
    <property type="match status" value="1"/>
</dbReference>
<evidence type="ECO:0000259" key="24">
    <source>
        <dbReference type="PROSITE" id="PS52035"/>
    </source>
</evidence>
<dbReference type="SMART" id="SM00631">
    <property type="entry name" value="Zn_pept"/>
    <property type="match status" value="1"/>
</dbReference>
<keyword evidence="18" id="KW-0675">Receptor</keyword>
<dbReference type="SUPFAM" id="SSF49464">
    <property type="entry name" value="Carboxypeptidase regulatory domain-like"/>
    <property type="match status" value="1"/>
</dbReference>
<proteinExistence type="inferred from homology"/>
<dbReference type="Gene3D" id="3.40.190.10">
    <property type="entry name" value="Periplasmic binding protein-like II"/>
    <property type="match status" value="1"/>
</dbReference>
<name>A0A8S0YRZ9_ARCPL</name>
<dbReference type="InterPro" id="IPR019594">
    <property type="entry name" value="Glu/Gly-bd"/>
</dbReference>
<keyword evidence="8" id="KW-0645">Protease</keyword>
<keyword evidence="15" id="KW-0482">Metalloprotease</keyword>
<protein>
    <recommendedName>
        <fullName evidence="24">Peptidase M14 domain-containing protein</fullName>
    </recommendedName>
</protein>
<evidence type="ECO:0000256" key="15">
    <source>
        <dbReference type="ARBA" id="ARBA00023049"/>
    </source>
</evidence>
<dbReference type="PROSITE" id="PS00132">
    <property type="entry name" value="CARBOXYPEPT_ZN_1"/>
    <property type="match status" value="1"/>
</dbReference>
<evidence type="ECO:0000256" key="12">
    <source>
        <dbReference type="ARBA" id="ARBA00022801"/>
    </source>
</evidence>
<dbReference type="EMBL" id="CADEBC010000063">
    <property type="protein sequence ID" value="CAB3221489.1"/>
    <property type="molecule type" value="Genomic_DNA"/>
</dbReference>
<evidence type="ECO:0000313" key="26">
    <source>
        <dbReference type="Proteomes" id="UP000494106"/>
    </source>
</evidence>
<evidence type="ECO:0000256" key="7">
    <source>
        <dbReference type="ARBA" id="ARBA00022645"/>
    </source>
</evidence>
<dbReference type="PROSITE" id="PS52035">
    <property type="entry name" value="PEPTIDASE_M14"/>
    <property type="match status" value="1"/>
</dbReference>
<keyword evidence="21" id="KW-0407">Ion channel</keyword>
<keyword evidence="13" id="KW-0862">Zinc</keyword>
<dbReference type="Gene3D" id="2.60.40.1120">
    <property type="entry name" value="Carboxypeptidase-like, regulatory domain"/>
    <property type="match status" value="1"/>
</dbReference>
<keyword evidence="12" id="KW-0378">Hydrolase</keyword>
<evidence type="ECO:0000256" key="20">
    <source>
        <dbReference type="ARBA" id="ARBA00023286"/>
    </source>
</evidence>
<keyword evidence="26" id="KW-1185">Reference proteome</keyword>
<dbReference type="OrthoDB" id="8182981at2759"/>
<gene>
    <name evidence="25" type="ORF">APLA_LOCUS610</name>
</gene>
<keyword evidence="6" id="KW-0964">Secreted</keyword>
<feature type="domain" description="Peptidase M14" evidence="24">
    <location>
        <begin position="480"/>
        <end position="804"/>
    </location>
</feature>
<dbReference type="GO" id="GO:0006518">
    <property type="term" value="P:peptide metabolic process"/>
    <property type="evidence" value="ECO:0007669"/>
    <property type="project" value="TreeGrafter"/>
</dbReference>
<dbReference type="GO" id="GO:0008270">
    <property type="term" value="F:zinc ion binding"/>
    <property type="evidence" value="ECO:0007669"/>
    <property type="project" value="InterPro"/>
</dbReference>
<evidence type="ECO:0000256" key="21">
    <source>
        <dbReference type="ARBA" id="ARBA00023303"/>
    </source>
</evidence>
<feature type="transmembrane region" description="Helical" evidence="23">
    <location>
        <begin position="436"/>
        <end position="455"/>
    </location>
</feature>
<keyword evidence="17 23" id="KW-0472">Membrane</keyword>
<evidence type="ECO:0000256" key="18">
    <source>
        <dbReference type="ARBA" id="ARBA00023170"/>
    </source>
</evidence>
<keyword evidence="11" id="KW-0732">Signal</keyword>
<dbReference type="PANTHER" id="PTHR11532:SF93">
    <property type="entry name" value="CARBOXYPEPTIDASE E"/>
    <property type="match status" value="1"/>
</dbReference>
<dbReference type="InterPro" id="IPR008969">
    <property type="entry name" value="CarboxyPept-like_regulatory"/>
</dbReference>
<evidence type="ECO:0000313" key="25">
    <source>
        <dbReference type="EMBL" id="CAB3221489.1"/>
    </source>
</evidence>
<keyword evidence="16" id="KW-0406">Ion transport</keyword>
<dbReference type="Pfam" id="PF10613">
    <property type="entry name" value="Lig_chan-Glu_bd"/>
    <property type="match status" value="1"/>
</dbReference>
<evidence type="ECO:0000256" key="9">
    <source>
        <dbReference type="ARBA" id="ARBA00022692"/>
    </source>
</evidence>
<dbReference type="InterPro" id="IPR000834">
    <property type="entry name" value="Peptidase_M14"/>
</dbReference>
<dbReference type="FunFam" id="3.40.630.10:FF:000013">
    <property type="entry name" value="carboxypeptidase N catalytic chain"/>
    <property type="match status" value="1"/>
</dbReference>
<evidence type="ECO:0000256" key="11">
    <source>
        <dbReference type="ARBA" id="ARBA00022729"/>
    </source>
</evidence>
<comment type="cofactor">
    <cofactor evidence="1">
        <name>Zn(2+)</name>
        <dbReference type="ChEBI" id="CHEBI:29105"/>
    </cofactor>
</comment>
<dbReference type="GO" id="GO:0015276">
    <property type="term" value="F:ligand-gated monoatomic ion channel activity"/>
    <property type="evidence" value="ECO:0007669"/>
    <property type="project" value="InterPro"/>
</dbReference>
<dbReference type="Pfam" id="PF13620">
    <property type="entry name" value="CarboxypepD_reg"/>
    <property type="match status" value="1"/>
</dbReference>
<evidence type="ECO:0000256" key="22">
    <source>
        <dbReference type="PROSITE-ProRule" id="PRU01379"/>
    </source>
</evidence>
<dbReference type="GO" id="GO:0004181">
    <property type="term" value="F:metallocarboxypeptidase activity"/>
    <property type="evidence" value="ECO:0007669"/>
    <property type="project" value="InterPro"/>
</dbReference>
<evidence type="ECO:0000256" key="19">
    <source>
        <dbReference type="ARBA" id="ARBA00023180"/>
    </source>
</evidence>
<evidence type="ECO:0000256" key="5">
    <source>
        <dbReference type="ARBA" id="ARBA00022448"/>
    </source>
</evidence>
<dbReference type="GO" id="GO:0016485">
    <property type="term" value="P:protein processing"/>
    <property type="evidence" value="ECO:0007669"/>
    <property type="project" value="TreeGrafter"/>
</dbReference>
<evidence type="ECO:0000256" key="1">
    <source>
        <dbReference type="ARBA" id="ARBA00001947"/>
    </source>
</evidence>
<keyword evidence="14 23" id="KW-1133">Transmembrane helix</keyword>
<evidence type="ECO:0000256" key="23">
    <source>
        <dbReference type="SAM" id="Phobius"/>
    </source>
</evidence>
<dbReference type="CDD" id="cd03858">
    <property type="entry name" value="M14_CP_N-E_like"/>
    <property type="match status" value="1"/>
</dbReference>
<feature type="transmembrane region" description="Helical" evidence="23">
    <location>
        <begin position="246"/>
        <end position="268"/>
    </location>
</feature>
<comment type="similarity">
    <text evidence="4 22">Belongs to the peptidase M14 family.</text>
</comment>
<keyword evidence="5" id="KW-0813">Transport</keyword>
<dbReference type="GO" id="GO:0005615">
    <property type="term" value="C:extracellular space"/>
    <property type="evidence" value="ECO:0007669"/>
    <property type="project" value="TreeGrafter"/>
</dbReference>
<comment type="subcellular location">
    <subcellularLocation>
        <location evidence="2">Membrane</location>
        <topology evidence="2">Multi-pass membrane protein</topology>
    </subcellularLocation>
    <subcellularLocation>
        <location evidence="3">Secreted</location>
    </subcellularLocation>
</comment>
<evidence type="ECO:0000256" key="8">
    <source>
        <dbReference type="ARBA" id="ARBA00022670"/>
    </source>
</evidence>
<sequence length="939" mass="106232">MGCSDYVVLMKEPQKFISAFERVIHLGNVRRSNRKIVFLPYDANSIDANLASKTFSLKGSAFVANILMVAYSNKSDQACVQFDMITHTFVGTDDQVHTPLYLDRWNTCTKQFEKQTNLFPHDMKNLHGKTLKVASFNYKPYALVNLDTAVEPLGRDGIEIRIVNEFCRLINCTIEIIQEEVDQWGEVYENETDGVGIIGSVVADRADMALAGLCSWYEEWRVLDFSASVSLFESGVSWKVRRVTGWLLILGSILSCVYGVGLAATFTVPTYEPSIDTIQDIVDRRMIWGATHDAWIFSLTSSTEPLVKQLVSQFRTYSFDELKALSFTRSIAFGIEKLPAGNFAIQEYLTKEAVLDMMVMLEDFYHEQVVIMMRKSSPYTEKISQLVGRLHQSGLLLAWETQVALKHLNYKVQLEVRLSRLKNGGVMKALNASNVVGIYMMYLIGVVLSTSIFMGEHILHHRKIRKEPFLLTTSAEFVWKHHNNEELPVVLEDVHRKCPNITRVYALTEPSVCGVPLYVIEFSEKPGIHQPYIPEVKYVGNIHGNEVLGRELLLGLAHYLCDQFINNNREIRALIHSTRIHLLPSMNPDGWQASTDTGGLDYLIGRTNNHSVDLNRNFPDLDAITFEFERQGINHNNHLLKDLTRLAAPLEPETRAVMRWIMSVPFALSAAMHGGDLVANYPYDESRSGAPASEYSASPDDDTFREIAMTYAENHADMASSHRRGCHTTSADDSETYNFGKQGGVTNGAAWYSLKGGMQDFNYLATNAFEITLELGCEKYPPQHDLEKEWERNRDALIAYLWKGHIGIKGLVTDDSGFIQNAIISVVNITGPVPRPIRHDVTTGSYGDYYRLLTPGHYEVTASHPGYFPVSRIVTVPRRQNVAHVVNFKLEPTTSWFDDETTLGIYPHGLREGQPRIYKRSLYERVANSMLERKDTAKQ</sequence>
<evidence type="ECO:0000256" key="13">
    <source>
        <dbReference type="ARBA" id="ARBA00022833"/>
    </source>
</evidence>
<evidence type="ECO:0000256" key="17">
    <source>
        <dbReference type="ARBA" id="ARBA00023136"/>
    </source>
</evidence>
<dbReference type="Gene3D" id="3.40.630.10">
    <property type="entry name" value="Zn peptidases"/>
    <property type="match status" value="1"/>
</dbReference>
<evidence type="ECO:0000256" key="6">
    <source>
        <dbReference type="ARBA" id="ARBA00022525"/>
    </source>
</evidence>
<evidence type="ECO:0000256" key="2">
    <source>
        <dbReference type="ARBA" id="ARBA00004141"/>
    </source>
</evidence>
<dbReference type="GO" id="GO:0016020">
    <property type="term" value="C:membrane"/>
    <property type="evidence" value="ECO:0007669"/>
    <property type="project" value="UniProtKB-SubCell"/>
</dbReference>
<organism evidence="25 26">
    <name type="scientific">Arctia plantaginis</name>
    <name type="common">Wood tiger moth</name>
    <name type="synonym">Phalaena plantaginis</name>
    <dbReference type="NCBI Taxonomy" id="874455"/>
    <lineage>
        <taxon>Eukaryota</taxon>
        <taxon>Metazoa</taxon>
        <taxon>Ecdysozoa</taxon>
        <taxon>Arthropoda</taxon>
        <taxon>Hexapoda</taxon>
        <taxon>Insecta</taxon>
        <taxon>Pterygota</taxon>
        <taxon>Neoptera</taxon>
        <taxon>Endopterygota</taxon>
        <taxon>Lepidoptera</taxon>
        <taxon>Glossata</taxon>
        <taxon>Ditrysia</taxon>
        <taxon>Noctuoidea</taxon>
        <taxon>Erebidae</taxon>
        <taxon>Arctiinae</taxon>
        <taxon>Arctia</taxon>
    </lineage>
</organism>
<keyword evidence="20" id="KW-1071">Ligand-gated ion channel</keyword>
<evidence type="ECO:0000256" key="14">
    <source>
        <dbReference type="ARBA" id="ARBA00022989"/>
    </source>
</evidence>
<dbReference type="PROSITE" id="PS00133">
    <property type="entry name" value="CARBOXYPEPT_ZN_2"/>
    <property type="match status" value="1"/>
</dbReference>
<comment type="caution">
    <text evidence="25">The sequence shown here is derived from an EMBL/GenBank/DDBJ whole genome shotgun (WGS) entry which is preliminary data.</text>
</comment>
<keyword evidence="7" id="KW-0121">Carboxypeptidase</keyword>
<keyword evidence="19" id="KW-0325">Glycoprotein</keyword>
<accession>A0A8S0YRZ9</accession>
<evidence type="ECO:0000256" key="10">
    <source>
        <dbReference type="ARBA" id="ARBA00022723"/>
    </source>
</evidence>
<reference evidence="25 26" key="1">
    <citation type="submission" date="2020-04" db="EMBL/GenBank/DDBJ databases">
        <authorList>
            <person name="Wallbank WR R."/>
            <person name="Pardo Diaz C."/>
            <person name="Kozak K."/>
            <person name="Martin S."/>
            <person name="Jiggins C."/>
            <person name="Moest M."/>
            <person name="Warren A I."/>
            <person name="Byers J.R.P. K."/>
            <person name="Montejo-Kovacevich G."/>
            <person name="Yen C E."/>
        </authorList>
    </citation>
    <scope>NUCLEOTIDE SEQUENCE [LARGE SCALE GENOMIC DNA]</scope>
</reference>
<dbReference type="SUPFAM" id="SSF53187">
    <property type="entry name" value="Zn-dependent exopeptidases"/>
    <property type="match status" value="1"/>
</dbReference>
<feature type="active site" description="Proton donor/acceptor" evidence="22">
    <location>
        <position position="774"/>
    </location>
</feature>
<dbReference type="InterPro" id="IPR057247">
    <property type="entry name" value="CARBOXYPEPT_ZN_2"/>
</dbReference>